<keyword evidence="1" id="KW-0560">Oxidoreductase</keyword>
<gene>
    <name evidence="3" type="ORF">SAMN06272739_1287</name>
</gene>
<evidence type="ECO:0000313" key="4">
    <source>
        <dbReference type="Proteomes" id="UP000219482"/>
    </source>
</evidence>
<keyword evidence="4" id="KW-1185">Reference proteome</keyword>
<dbReference type="InterPro" id="IPR029041">
    <property type="entry name" value="FAD-linked_oxidoreductase-like"/>
</dbReference>
<dbReference type="Gene3D" id="3.20.20.220">
    <property type="match status" value="1"/>
</dbReference>
<dbReference type="EMBL" id="OCNK01000001">
    <property type="protein sequence ID" value="SOD95657.1"/>
    <property type="molecule type" value="Genomic_DNA"/>
</dbReference>
<dbReference type="Pfam" id="PF01619">
    <property type="entry name" value="Pro_dh"/>
    <property type="match status" value="1"/>
</dbReference>
<dbReference type="InterPro" id="IPR002872">
    <property type="entry name" value="Proline_DH_dom"/>
</dbReference>
<organism evidence="3 4">
    <name type="scientific">Blastococcus haudaquaticus</name>
    <dbReference type="NCBI Taxonomy" id="1938745"/>
    <lineage>
        <taxon>Bacteria</taxon>
        <taxon>Bacillati</taxon>
        <taxon>Actinomycetota</taxon>
        <taxon>Actinomycetes</taxon>
        <taxon>Geodermatophilales</taxon>
        <taxon>Geodermatophilaceae</taxon>
        <taxon>Blastococcus</taxon>
    </lineage>
</organism>
<protein>
    <submittedName>
        <fullName evidence="3">L-proline dehydrogenase</fullName>
    </submittedName>
</protein>
<accession>A0A286GJE6</accession>
<dbReference type="GO" id="GO:0006562">
    <property type="term" value="P:L-proline catabolic process"/>
    <property type="evidence" value="ECO:0007669"/>
    <property type="project" value="UniProtKB-ARBA"/>
</dbReference>
<evidence type="ECO:0000313" key="3">
    <source>
        <dbReference type="EMBL" id="SOD95657.1"/>
    </source>
</evidence>
<dbReference type="GO" id="GO:0004657">
    <property type="term" value="F:proline dehydrogenase activity"/>
    <property type="evidence" value="ECO:0007669"/>
    <property type="project" value="UniProtKB-ARBA"/>
</dbReference>
<dbReference type="AlphaFoldDB" id="A0A286GJE6"/>
<evidence type="ECO:0000259" key="2">
    <source>
        <dbReference type="Pfam" id="PF01619"/>
    </source>
</evidence>
<dbReference type="Proteomes" id="UP000219482">
    <property type="component" value="Unassembled WGS sequence"/>
</dbReference>
<reference evidence="4" key="1">
    <citation type="submission" date="2017-09" db="EMBL/GenBank/DDBJ databases">
        <authorList>
            <person name="Varghese N."/>
            <person name="Submissions S."/>
        </authorList>
    </citation>
    <scope>NUCLEOTIDE SEQUENCE [LARGE SCALE GENOMIC DNA]</scope>
    <source>
        <strain evidence="4">DSM 44270</strain>
    </source>
</reference>
<evidence type="ECO:0000256" key="1">
    <source>
        <dbReference type="ARBA" id="ARBA00023002"/>
    </source>
</evidence>
<sequence>MARIHPLVGDYNHISSWHDPAVRLDRAVLFRLATSAPFERAVRSVPGGERWAWLSASRYVAGRTSREARTVAAALLAHGHGVSVDAFGELVDDPAEADRVAGEYHALLAELPPAPADVWLAVDLSHLAVDVDPAGAEDRLAAIADALPGGRRVQVGAEDAGRTDAILDCVLGVASRGLADRLGATVQANLLRSPADADRLAAAGVHVRLVKGAYLEGTGARPHGEPTDVAYLELARRLSRAGATWSAATHDRRLQEAVLQNGPVTVEQLLGVRSDVLDGLARRGVPTRVYVPYGANWFRYWMRRVAESRGA</sequence>
<feature type="domain" description="Proline dehydrogenase" evidence="2">
    <location>
        <begin position="73"/>
        <end position="308"/>
    </location>
</feature>
<dbReference type="SUPFAM" id="SSF51730">
    <property type="entry name" value="FAD-linked oxidoreductase"/>
    <property type="match status" value="1"/>
</dbReference>
<name>A0A286GJE6_9ACTN</name>
<proteinExistence type="predicted"/>